<dbReference type="AlphaFoldDB" id="A0A2G4SXE2"/>
<reference evidence="4 5" key="2">
    <citation type="journal article" date="2016" name="Proc. Natl. Acad. Sci. U.S.A.">
        <title>Lipid metabolic changes in an early divergent fungus govern the establishment of a mutualistic symbiosis with endobacteria.</title>
        <authorList>
            <person name="Lastovetsky O.A."/>
            <person name="Gaspar M.L."/>
            <person name="Mondo S.J."/>
            <person name="LaButti K.M."/>
            <person name="Sandor L."/>
            <person name="Grigoriev I.V."/>
            <person name="Henry S.A."/>
            <person name="Pawlowska T.E."/>
        </authorList>
    </citation>
    <scope>NUCLEOTIDE SEQUENCE [LARGE SCALE GENOMIC DNA]</scope>
    <source>
        <strain evidence="4 5">ATCC 52813</strain>
    </source>
</reference>
<evidence type="ECO:0000313" key="3">
    <source>
        <dbReference type="EMBL" id="PHZ13428.1"/>
    </source>
</evidence>
<dbReference type="GeneID" id="35443824"/>
<name>A0A2G4SXE2_RHIZD</name>
<dbReference type="EMBL" id="KZ303847">
    <property type="protein sequence ID" value="PHZ13428.1"/>
    <property type="molecule type" value="Genomic_DNA"/>
</dbReference>
<keyword evidence="2" id="KW-0732">Signal</keyword>
<evidence type="ECO:0000313" key="4">
    <source>
        <dbReference type="EMBL" id="PHZ13439.1"/>
    </source>
</evidence>
<dbReference type="RefSeq" id="XP_023467136.1">
    <property type="nucleotide sequence ID" value="XM_023612835.1"/>
</dbReference>
<protein>
    <submittedName>
        <fullName evidence="4">Uncharacterized protein</fullName>
    </submittedName>
</protein>
<feature type="region of interest" description="Disordered" evidence="1">
    <location>
        <begin position="22"/>
        <end position="119"/>
    </location>
</feature>
<organism evidence="4 5">
    <name type="scientific">Rhizopus microsporus ATCC 52813</name>
    <dbReference type="NCBI Taxonomy" id="1340429"/>
    <lineage>
        <taxon>Eukaryota</taxon>
        <taxon>Fungi</taxon>
        <taxon>Fungi incertae sedis</taxon>
        <taxon>Mucoromycota</taxon>
        <taxon>Mucoromycotina</taxon>
        <taxon>Mucoromycetes</taxon>
        <taxon>Mucorales</taxon>
        <taxon>Mucorineae</taxon>
        <taxon>Rhizopodaceae</taxon>
        <taxon>Rhizopus</taxon>
    </lineage>
</organism>
<evidence type="ECO:0000313" key="5">
    <source>
        <dbReference type="Proteomes" id="UP000242254"/>
    </source>
</evidence>
<sequence length="119" mass="12072">MQIKLVILTICASLVAIGFAAPSPQADAAPPGDDNLQAFDTSDATADPNTPPPEGPSPQALDLVTESFSDDISPADFDLNAPSDAAIDAAIDTAIDATDPNADGPVPPSDGSSPQFFTY</sequence>
<gene>
    <name evidence="3" type="ORF">RHIMIDRAFT_279316</name>
    <name evidence="4" type="ORF">RHIMIDRAFT_279356</name>
</gene>
<evidence type="ECO:0000256" key="1">
    <source>
        <dbReference type="SAM" id="MobiDB-lite"/>
    </source>
</evidence>
<reference evidence="4" key="1">
    <citation type="submission" date="2014-05" db="EMBL/GenBank/DDBJ databases">
        <authorList>
            <consortium name="DOE Joint Genome Institute"/>
            <person name="Riley R."/>
            <person name="Mondo S.J."/>
            <person name="Sun H."/>
            <person name="Grigoriev I.V."/>
            <person name="Pawlowska A.T."/>
            <person name="Nordberg H.P."/>
            <person name="Cantor M.N."/>
            <person name="Hua S.X."/>
        </authorList>
    </citation>
    <scope>NUCLEOTIDE SEQUENCE</scope>
    <source>
        <strain evidence="4">ATCC 52813</strain>
    </source>
</reference>
<feature type="chain" id="PRO_5036039039" evidence="2">
    <location>
        <begin position="21"/>
        <end position="119"/>
    </location>
</feature>
<proteinExistence type="predicted"/>
<feature type="compositionally biased region" description="Low complexity" evidence="1">
    <location>
        <begin position="22"/>
        <end position="34"/>
    </location>
</feature>
<feature type="compositionally biased region" description="Low complexity" evidence="1">
    <location>
        <begin position="80"/>
        <end position="119"/>
    </location>
</feature>
<dbReference type="EMBL" id="KZ303847">
    <property type="protein sequence ID" value="PHZ13439.1"/>
    <property type="molecule type" value="Genomic_DNA"/>
</dbReference>
<feature type="compositionally biased region" description="Polar residues" evidence="1">
    <location>
        <begin position="38"/>
        <end position="48"/>
    </location>
</feature>
<dbReference type="Proteomes" id="UP000242254">
    <property type="component" value="Unassembled WGS sequence"/>
</dbReference>
<feature type="signal peptide" evidence="2">
    <location>
        <begin position="1"/>
        <end position="20"/>
    </location>
</feature>
<evidence type="ECO:0000256" key="2">
    <source>
        <dbReference type="SAM" id="SignalP"/>
    </source>
</evidence>
<keyword evidence="5" id="KW-1185">Reference proteome</keyword>
<accession>A0A2G4SXE2</accession>